<organism evidence="2 3">
    <name type="scientific">Streptomyces chumphonensis</name>
    <dbReference type="NCBI Taxonomy" id="1214925"/>
    <lineage>
        <taxon>Bacteria</taxon>
        <taxon>Bacillati</taxon>
        <taxon>Actinomycetota</taxon>
        <taxon>Actinomycetes</taxon>
        <taxon>Kitasatosporales</taxon>
        <taxon>Streptomycetaceae</taxon>
        <taxon>Streptomyces</taxon>
    </lineage>
</organism>
<name>A0A927EXR9_9ACTN</name>
<reference evidence="2" key="1">
    <citation type="submission" date="2020-09" db="EMBL/GenBank/DDBJ databases">
        <title>Secondary metabolite and genome analysis of marine Streptomyces chumphonensis KK1-2T.</title>
        <authorList>
            <person name="Phongsopitanun W."/>
            <person name="Kanchanasin P."/>
            <person name="Pittayakhajonwut P."/>
            <person name="Suwanborirux K."/>
            <person name="Tanasupawat S."/>
        </authorList>
    </citation>
    <scope>NUCLEOTIDE SEQUENCE</scope>
    <source>
        <strain evidence="2">KK1-2</strain>
    </source>
</reference>
<evidence type="ECO:0000313" key="3">
    <source>
        <dbReference type="Proteomes" id="UP000632289"/>
    </source>
</evidence>
<comment type="caution">
    <text evidence="2">The sequence shown here is derived from an EMBL/GenBank/DDBJ whole genome shotgun (WGS) entry which is preliminary data.</text>
</comment>
<accession>A0A927EXR9</accession>
<keyword evidence="3" id="KW-1185">Reference proteome</keyword>
<evidence type="ECO:0000313" key="2">
    <source>
        <dbReference type="EMBL" id="MBD3930942.1"/>
    </source>
</evidence>
<feature type="region of interest" description="Disordered" evidence="1">
    <location>
        <begin position="84"/>
        <end position="107"/>
    </location>
</feature>
<evidence type="ECO:0000256" key="1">
    <source>
        <dbReference type="SAM" id="MobiDB-lite"/>
    </source>
</evidence>
<sequence length="276" mass="29811">MFAEIPTLLLSLTGAGGVAAAYGWHRRRVGRTAPGERAEFRVPLAVVPSVEREALERLRRQAHDEILALSRVIKEFGLSLPPSPLDARDTDGAAADQPDGPGGADCPHEGLQRALDAYAAAAAVLDAARGRVDVAGVLVLIAEGQDGLTAARNAAEGRRASTRPRVPVCFFHPLHGQALRHVEWRAVGSARTLEVRACLQCAWDVRYHRPPEVLTDECDGRLVPYFQVPGDRSLWAATGFGSLVEGRLADRVLRGDFTRARAAALEHERSREGSGR</sequence>
<protein>
    <submittedName>
        <fullName evidence="2">Uncharacterized protein</fullName>
    </submittedName>
</protein>
<gene>
    <name evidence="2" type="ORF">IF129_05110</name>
</gene>
<dbReference type="Proteomes" id="UP000632289">
    <property type="component" value="Unassembled WGS sequence"/>
</dbReference>
<dbReference type="AlphaFoldDB" id="A0A927EXR9"/>
<dbReference type="EMBL" id="JACXYU010000001">
    <property type="protein sequence ID" value="MBD3930942.1"/>
    <property type="molecule type" value="Genomic_DNA"/>
</dbReference>
<proteinExistence type="predicted"/>
<dbReference type="RefSeq" id="WP_191208157.1">
    <property type="nucleotide sequence ID" value="NZ_BAABKL010000039.1"/>
</dbReference>